<comment type="caution">
    <text evidence="2">The sequence shown here is derived from an EMBL/GenBank/DDBJ whole genome shotgun (WGS) entry which is preliminary data.</text>
</comment>
<reference evidence="2 3" key="1">
    <citation type="submission" date="2017-09" db="EMBL/GenBank/DDBJ databases">
        <title>The Catabolism of 3,6-Dichlorosalicylic acid is Initiated by the Cytochrome P450 Monooxygenase DsmABC in Rhizorhabdus dicambivorans Ndbn-20.</title>
        <authorList>
            <person name="Na L."/>
        </authorList>
    </citation>
    <scope>NUCLEOTIDE SEQUENCE [LARGE SCALE GENOMIC DNA]</scope>
    <source>
        <strain evidence="2 3">Ndbn-20m</strain>
    </source>
</reference>
<feature type="transmembrane region" description="Helical" evidence="1">
    <location>
        <begin position="93"/>
        <end position="112"/>
    </location>
</feature>
<dbReference type="RefSeq" id="WP_066959188.1">
    <property type="nucleotide sequence ID" value="NZ_CP023449.1"/>
</dbReference>
<protein>
    <recommendedName>
        <fullName evidence="4">DUF2946 domain-containing protein</fullName>
    </recommendedName>
</protein>
<evidence type="ECO:0000313" key="3">
    <source>
        <dbReference type="Proteomes" id="UP000218934"/>
    </source>
</evidence>
<dbReference type="Proteomes" id="UP000218934">
    <property type="component" value="Unassembled WGS sequence"/>
</dbReference>
<proteinExistence type="predicted"/>
<keyword evidence="1" id="KW-0472">Membrane</keyword>
<evidence type="ECO:0008006" key="4">
    <source>
        <dbReference type="Google" id="ProtNLM"/>
    </source>
</evidence>
<keyword evidence="1" id="KW-1133">Transmembrane helix</keyword>
<sequence>MQGLRNYFRRHAGLAMLLVALALAVRALVPAGYMAGTSSTGLTVELCSGVAGESITIALPTDPAKDGHGKAQADGPCSFAALGLPAGPVTDPIQLALAIAFILLLGLLGETAPPVARRSQIRPPLRGPPLAA</sequence>
<dbReference type="AlphaFoldDB" id="A0A2A4G2X2"/>
<dbReference type="EMBL" id="NWUF01000001">
    <property type="protein sequence ID" value="PCE44364.1"/>
    <property type="molecule type" value="Genomic_DNA"/>
</dbReference>
<evidence type="ECO:0000313" key="2">
    <source>
        <dbReference type="EMBL" id="PCE44364.1"/>
    </source>
</evidence>
<organism evidence="2 3">
    <name type="scientific">Rhizorhabdus dicambivorans</name>
    <dbReference type="NCBI Taxonomy" id="1850238"/>
    <lineage>
        <taxon>Bacteria</taxon>
        <taxon>Pseudomonadati</taxon>
        <taxon>Pseudomonadota</taxon>
        <taxon>Alphaproteobacteria</taxon>
        <taxon>Sphingomonadales</taxon>
        <taxon>Sphingomonadaceae</taxon>
        <taxon>Rhizorhabdus</taxon>
    </lineage>
</organism>
<keyword evidence="1" id="KW-0812">Transmembrane</keyword>
<dbReference type="OrthoDB" id="7511167at2"/>
<accession>A0A2A4G2X2</accession>
<name>A0A2A4G2X2_9SPHN</name>
<evidence type="ECO:0000256" key="1">
    <source>
        <dbReference type="SAM" id="Phobius"/>
    </source>
</evidence>
<keyword evidence="3" id="KW-1185">Reference proteome</keyword>
<dbReference type="KEGG" id="rdi:CMV14_12295"/>
<gene>
    <name evidence="2" type="ORF">COO09_01680</name>
</gene>